<feature type="signal peptide" evidence="2">
    <location>
        <begin position="1"/>
        <end position="18"/>
    </location>
</feature>
<feature type="chain" id="PRO_5020889710" evidence="2">
    <location>
        <begin position="19"/>
        <end position="122"/>
    </location>
</feature>
<dbReference type="Proteomes" id="UP000298652">
    <property type="component" value="Chromosome 9"/>
</dbReference>
<keyword evidence="2" id="KW-0732">Signal</keyword>
<name>A0A4U6SWN8_SETVI</name>
<proteinExistence type="predicted"/>
<accession>A0A4U6SWN8</accession>
<sequence>MKVIMWMCMPCVLLLSNGDGTDQLCRSDLQLAHLAGVVKAGGSSDSSCSSVYPSGNGWKAKLASSLDNNYLRNMAKSLGKKTSCGNLVLDHWVGKQTNQIPSEIDRTNQSPPAEPSDRDLKY</sequence>
<evidence type="ECO:0000313" key="4">
    <source>
        <dbReference type="Proteomes" id="UP000298652"/>
    </source>
</evidence>
<keyword evidence="4" id="KW-1185">Reference proteome</keyword>
<gene>
    <name evidence="3" type="ORF">SEVIR_9G217700v2</name>
</gene>
<dbReference type="EMBL" id="CM016560">
    <property type="protein sequence ID" value="TKV93309.1"/>
    <property type="molecule type" value="Genomic_DNA"/>
</dbReference>
<dbReference type="AlphaFoldDB" id="A0A4U6SWN8"/>
<evidence type="ECO:0000256" key="1">
    <source>
        <dbReference type="SAM" id="MobiDB-lite"/>
    </source>
</evidence>
<reference evidence="3" key="1">
    <citation type="submission" date="2019-03" db="EMBL/GenBank/DDBJ databases">
        <title>WGS assembly of Setaria viridis.</title>
        <authorList>
            <person name="Huang P."/>
            <person name="Jenkins J."/>
            <person name="Grimwood J."/>
            <person name="Barry K."/>
            <person name="Healey A."/>
            <person name="Mamidi S."/>
            <person name="Sreedasyam A."/>
            <person name="Shu S."/>
            <person name="Feldman M."/>
            <person name="Wu J."/>
            <person name="Yu Y."/>
            <person name="Chen C."/>
            <person name="Johnson J."/>
            <person name="Rokhsar D."/>
            <person name="Baxter I."/>
            <person name="Schmutz J."/>
            <person name="Brutnell T."/>
            <person name="Kellogg E."/>
        </authorList>
    </citation>
    <scope>NUCLEOTIDE SEQUENCE [LARGE SCALE GENOMIC DNA]</scope>
</reference>
<protein>
    <submittedName>
        <fullName evidence="3">Uncharacterized protein</fullName>
    </submittedName>
</protein>
<organism evidence="3 4">
    <name type="scientific">Setaria viridis</name>
    <name type="common">Green bristlegrass</name>
    <name type="synonym">Setaria italica subsp. viridis</name>
    <dbReference type="NCBI Taxonomy" id="4556"/>
    <lineage>
        <taxon>Eukaryota</taxon>
        <taxon>Viridiplantae</taxon>
        <taxon>Streptophyta</taxon>
        <taxon>Embryophyta</taxon>
        <taxon>Tracheophyta</taxon>
        <taxon>Spermatophyta</taxon>
        <taxon>Magnoliopsida</taxon>
        <taxon>Liliopsida</taxon>
        <taxon>Poales</taxon>
        <taxon>Poaceae</taxon>
        <taxon>PACMAD clade</taxon>
        <taxon>Panicoideae</taxon>
        <taxon>Panicodae</taxon>
        <taxon>Paniceae</taxon>
        <taxon>Cenchrinae</taxon>
        <taxon>Setaria</taxon>
    </lineage>
</organism>
<dbReference type="Gramene" id="TKV93309">
    <property type="protein sequence ID" value="TKV93309"/>
    <property type="gene ID" value="SEVIR_9G217700v2"/>
</dbReference>
<feature type="compositionally biased region" description="Polar residues" evidence="1">
    <location>
        <begin position="99"/>
        <end position="111"/>
    </location>
</feature>
<evidence type="ECO:0000313" key="3">
    <source>
        <dbReference type="EMBL" id="TKV93309.1"/>
    </source>
</evidence>
<feature type="region of interest" description="Disordered" evidence="1">
    <location>
        <begin position="99"/>
        <end position="122"/>
    </location>
</feature>
<evidence type="ECO:0000256" key="2">
    <source>
        <dbReference type="SAM" id="SignalP"/>
    </source>
</evidence>